<dbReference type="InterPro" id="IPR007083">
    <property type="entry name" value="RNA_pol_Rpb1_4"/>
</dbReference>
<dbReference type="GO" id="GO:0000428">
    <property type="term" value="C:DNA-directed RNA polymerase complex"/>
    <property type="evidence" value="ECO:0007669"/>
    <property type="project" value="UniProtKB-KW"/>
</dbReference>
<dbReference type="SMART" id="SM00663">
    <property type="entry name" value="RPOLA_N"/>
    <property type="match status" value="1"/>
</dbReference>
<keyword evidence="5 13" id="KW-0808">Transferase</keyword>
<evidence type="ECO:0000256" key="7">
    <source>
        <dbReference type="ARBA" id="ARBA00022723"/>
    </source>
</evidence>
<keyword evidence="10 13" id="KW-0804">Transcription</keyword>
<dbReference type="FunFam" id="2.40.40.20:FF:000019">
    <property type="entry name" value="DNA-directed RNA polymerase II subunit RPB1"/>
    <property type="match status" value="1"/>
</dbReference>
<evidence type="ECO:0000256" key="13">
    <source>
        <dbReference type="RuleBase" id="RU004279"/>
    </source>
</evidence>
<dbReference type="Gene3D" id="6.20.50.80">
    <property type="match status" value="1"/>
</dbReference>
<dbReference type="PANTHER" id="PTHR48446:SF1">
    <property type="entry name" value="DNA-DIRECTED RNA POLYMERASE SUBUNIT BETA' N-TERMINAL SECTION"/>
    <property type="match status" value="1"/>
</dbReference>
<dbReference type="Pfam" id="PF04998">
    <property type="entry name" value="RNA_pol_Rpb1_5"/>
    <property type="match status" value="1"/>
</dbReference>
<dbReference type="InterPro" id="IPR007081">
    <property type="entry name" value="RNA_pol_Rpb1_5"/>
</dbReference>
<dbReference type="GO" id="GO:0005634">
    <property type="term" value="C:nucleus"/>
    <property type="evidence" value="ECO:0007669"/>
    <property type="project" value="UniProtKB-SubCell"/>
</dbReference>
<dbReference type="Gene3D" id="2.40.40.20">
    <property type="match status" value="1"/>
</dbReference>
<organism evidence="16 17">
    <name type="scientific">Chrysophaeum taylorii</name>
    <dbReference type="NCBI Taxonomy" id="2483200"/>
    <lineage>
        <taxon>Eukaryota</taxon>
        <taxon>Sar</taxon>
        <taxon>Stramenopiles</taxon>
        <taxon>Ochrophyta</taxon>
        <taxon>Pelagophyceae</taxon>
        <taxon>Pelagomonadales</taxon>
        <taxon>Pelagomonadaceae</taxon>
        <taxon>Chrysophaeum</taxon>
    </lineage>
</organism>
<evidence type="ECO:0000256" key="14">
    <source>
        <dbReference type="SAM" id="MobiDB-lite"/>
    </source>
</evidence>
<dbReference type="InterPro" id="IPR044893">
    <property type="entry name" value="RNA_pol_Rpb1_clamp_domain"/>
</dbReference>
<evidence type="ECO:0000256" key="2">
    <source>
        <dbReference type="ARBA" id="ARBA00006460"/>
    </source>
</evidence>
<dbReference type="Proteomes" id="UP001230188">
    <property type="component" value="Unassembled WGS sequence"/>
</dbReference>
<feature type="domain" description="RNA polymerase N-terminal" evidence="15">
    <location>
        <begin position="245"/>
        <end position="541"/>
    </location>
</feature>
<comment type="function">
    <text evidence="13">DNA-dependent RNA polymerase catalyzes the transcription of DNA into RNA using the four ribonucleoside triphosphates as substrates.</text>
</comment>
<accession>A0AAD7XID6</accession>
<evidence type="ECO:0000256" key="10">
    <source>
        <dbReference type="ARBA" id="ARBA00023163"/>
    </source>
</evidence>
<dbReference type="FunFam" id="3.30.1490.180:FF:000002">
    <property type="entry name" value="DNA-directed RNA polymerase subunit"/>
    <property type="match status" value="1"/>
</dbReference>
<evidence type="ECO:0000259" key="15">
    <source>
        <dbReference type="SMART" id="SM00663"/>
    </source>
</evidence>
<dbReference type="PANTHER" id="PTHR48446">
    <property type="entry name" value="DNA-DIRECTED RNA POLYMERASE SUBUNIT BETA' N-TERMINAL SECTION"/>
    <property type="match status" value="1"/>
</dbReference>
<dbReference type="InterPro" id="IPR035698">
    <property type="entry name" value="RNAP_III_Rpc1_C"/>
</dbReference>
<gene>
    <name evidence="16" type="ORF">CTAYLR_004114</name>
</gene>
<dbReference type="Gene3D" id="3.30.1490.180">
    <property type="entry name" value="RNA polymerase ii"/>
    <property type="match status" value="1"/>
</dbReference>
<comment type="subcellular location">
    <subcellularLocation>
        <location evidence="1">Nucleus</location>
    </subcellularLocation>
</comment>
<dbReference type="NCBIfam" id="NF006336">
    <property type="entry name" value="PRK08566.1"/>
    <property type="match status" value="1"/>
</dbReference>
<dbReference type="InterPro" id="IPR007080">
    <property type="entry name" value="RNA_pol_Rpb1_1"/>
</dbReference>
<dbReference type="Gene3D" id="1.10.132.30">
    <property type="match status" value="1"/>
</dbReference>
<evidence type="ECO:0000313" key="17">
    <source>
        <dbReference type="Proteomes" id="UP001230188"/>
    </source>
</evidence>
<dbReference type="InterPro" id="IPR035697">
    <property type="entry name" value="RNAP_III_RPC1_N"/>
</dbReference>
<keyword evidence="9" id="KW-0460">Magnesium</keyword>
<comment type="similarity">
    <text evidence="2 13">Belongs to the RNA polymerase beta' chain family.</text>
</comment>
<comment type="catalytic activity">
    <reaction evidence="12 13">
        <text>RNA(n) + a ribonucleoside 5'-triphosphate = RNA(n+1) + diphosphate</text>
        <dbReference type="Rhea" id="RHEA:21248"/>
        <dbReference type="Rhea" id="RHEA-COMP:14527"/>
        <dbReference type="Rhea" id="RHEA-COMP:17342"/>
        <dbReference type="ChEBI" id="CHEBI:33019"/>
        <dbReference type="ChEBI" id="CHEBI:61557"/>
        <dbReference type="ChEBI" id="CHEBI:140395"/>
        <dbReference type="EC" id="2.7.7.6"/>
    </reaction>
</comment>
<feature type="region of interest" description="Disordered" evidence="14">
    <location>
        <begin position="1309"/>
        <end position="1337"/>
    </location>
</feature>
<proteinExistence type="inferred from homology"/>
<dbReference type="CDD" id="cd02736">
    <property type="entry name" value="RNAP_III_Rpc1_C"/>
    <property type="match status" value="1"/>
</dbReference>
<dbReference type="GO" id="GO:0003899">
    <property type="term" value="F:DNA-directed RNA polymerase activity"/>
    <property type="evidence" value="ECO:0007669"/>
    <property type="project" value="UniProtKB-EC"/>
</dbReference>
<dbReference type="FunFam" id="1.10.150.390:FF:000004">
    <property type="entry name" value="DNA-directed RNA polymerase subunit"/>
    <property type="match status" value="1"/>
</dbReference>
<evidence type="ECO:0000256" key="5">
    <source>
        <dbReference type="ARBA" id="ARBA00022679"/>
    </source>
</evidence>
<comment type="subunit">
    <text evidence="3">Component of the RNA polymerase III (Pol III) complex consisting of 17 subunits.</text>
</comment>
<protein>
    <recommendedName>
        <fullName evidence="13">DNA-directed RNA polymerase subunit</fullName>
        <ecNumber evidence="13">2.7.7.6</ecNumber>
    </recommendedName>
</protein>
<keyword evidence="6 13" id="KW-0548">Nucleotidyltransferase</keyword>
<evidence type="ECO:0000256" key="3">
    <source>
        <dbReference type="ARBA" id="ARBA00011206"/>
    </source>
</evidence>
<dbReference type="EMBL" id="JAQMWT010000373">
    <property type="protein sequence ID" value="KAJ8602663.1"/>
    <property type="molecule type" value="Genomic_DNA"/>
</dbReference>
<evidence type="ECO:0000256" key="11">
    <source>
        <dbReference type="ARBA" id="ARBA00023242"/>
    </source>
</evidence>
<dbReference type="Gene3D" id="4.10.860.120">
    <property type="entry name" value="RNA polymerase II, clamp domain"/>
    <property type="match status" value="1"/>
</dbReference>
<evidence type="ECO:0000256" key="6">
    <source>
        <dbReference type="ARBA" id="ARBA00022695"/>
    </source>
</evidence>
<dbReference type="GO" id="GO:0003677">
    <property type="term" value="F:DNA binding"/>
    <property type="evidence" value="ECO:0007669"/>
    <property type="project" value="InterPro"/>
</dbReference>
<evidence type="ECO:0000256" key="8">
    <source>
        <dbReference type="ARBA" id="ARBA00022833"/>
    </source>
</evidence>
<keyword evidence="8" id="KW-0862">Zinc</keyword>
<dbReference type="GO" id="GO:0006351">
    <property type="term" value="P:DNA-templated transcription"/>
    <property type="evidence" value="ECO:0007669"/>
    <property type="project" value="InterPro"/>
</dbReference>
<reference evidence="16" key="1">
    <citation type="submission" date="2023-01" db="EMBL/GenBank/DDBJ databases">
        <title>Metagenome sequencing of chrysophaentin producing Chrysophaeum taylorii.</title>
        <authorList>
            <person name="Davison J."/>
            <person name="Bewley C."/>
        </authorList>
    </citation>
    <scope>NUCLEOTIDE SEQUENCE</scope>
    <source>
        <strain evidence="16">NIES-1699</strain>
    </source>
</reference>
<keyword evidence="11" id="KW-0539">Nucleus</keyword>
<keyword evidence="4 13" id="KW-0240">DNA-directed RNA polymerase</keyword>
<dbReference type="Gene3D" id="6.10.250.2940">
    <property type="match status" value="1"/>
</dbReference>
<dbReference type="GO" id="GO:0046872">
    <property type="term" value="F:metal ion binding"/>
    <property type="evidence" value="ECO:0007669"/>
    <property type="project" value="UniProtKB-KW"/>
</dbReference>
<evidence type="ECO:0000313" key="16">
    <source>
        <dbReference type="EMBL" id="KAJ8602663.1"/>
    </source>
</evidence>
<dbReference type="Gene3D" id="1.10.274.100">
    <property type="entry name" value="RNA polymerase Rpb1, domain 3"/>
    <property type="match status" value="1"/>
</dbReference>
<dbReference type="CDD" id="cd02583">
    <property type="entry name" value="RNAP_III_RPC1_N"/>
    <property type="match status" value="1"/>
</dbReference>
<sequence length="1360" mass="148916">MSTTRRVSKLVDGSAGSEGFGKKIKEVGFGLLSPEEMSRVAEVECCNRELYQMPSRNPARYGCLDMRLGAANKATTCETCRKRMDQCAGHFGVVQLVLPVFHAGYLKHVLTLLQCLCKTCSRALVKPTERESLLRRMRSPAADALRKASLFKRVVERCKVVSTCPYCGSANGPVKKISNQGVVKLAHDKFKAWKGGLDDDGECPHHEKLRAMQYLNPLDVRRLFERASDDDCELLWSSPAQSRPEHLVVSSLLVPPTSIRPSVAVDTPGGGGSNEDDLTVKLQEIIDVNAALRQAVTKGGSTKMVLDTWAFLQMQVGQFINGEGKKPIRGLCQRLKGKTGRFRGNLSGKRVDFSGRTVISPDPNLSIDEVGTPRHVASTMTFPERVNALNIDKVRQLVLNGPKIYPGANYVETASMKRSLQYGDRRKVAKELKIGDIVERHLLNGDLVLFNRQPSLHKLSIMAHRVRVKEARTFSFNECVCAPYNADFDGDEMNMHVPQTHEARAEADELMRVAANVCTPRNGEPLVAATQDFITASFLMTTKDTFYHREQYCALATYFDSRDSIKVPKPAILKPRRLWTGKQLFSLLVSTETLSFELKERNYSSGLDACPNDGYVVFRRSMLLAGNIAKKTIGDGSKRGLIYSLFRDHGPAAAARCMNRLARMAARYLGYHYGFSIGISDVAPTRAVQTLKEGLLKSGSEEAEALIATFRDDRLPLKPGCDALQSLESELAGLLGSVREKAGKNLMSHLRANAASVMATCGSKGSAINISQMIACLGQQAVDGKRIANGFVKRTLPHFPVDALGPQARGFVGNSFYSGLTATEFFFHTMGGREGLVDTAVKTAQTGYMARRLMKALEDLSLHYDGTVRNSESAIVQLVYGDDGLDPSCMEANDRPVDMDRLLYRVQAGDYPNQRTATATATAPEEIRDYLKKKEEERRKAPLEHLDNIPSVAEHASTFARIATDKVSRSRVQPGEAVGAIGAQCISEPGTQMTLKTFHFAGVASMNVTLGVPRLTEIINAAKSISTPIITATLDNPKSEVSARLVKARIERTTLGEIATLHQVYAPDSVYILAQIDARLVAELHLVQITSRSVRAAILRSKLKLRAEHVLLNPDHAHALRIVPPDPSFFGMQTLKAALPDVVVDGVPSVNRAVLNKNDDNNNVVYNLLVEGYGLEDVMAADGINGRETTTNHVAEVESTLGIEAARSTISNEISYIMSAYGIGIDQRHLSLLSDVMTFKGMVLGITRFGISKMRESVLMLASFERTTDHLFDAAVHSRTDSIVGVSECIIMGIPIPLGSGAFKLLNDDDGKRGDDDKKHPHQKRNNGHPTIPTTRRRLIMNHDAAADAAKAAAAASSSS</sequence>
<keyword evidence="17" id="KW-1185">Reference proteome</keyword>
<dbReference type="InterPro" id="IPR007066">
    <property type="entry name" value="RNA_pol_Rpb1_3"/>
</dbReference>
<dbReference type="InterPro" id="IPR042102">
    <property type="entry name" value="RNA_pol_Rpb1_3_sf"/>
</dbReference>
<dbReference type="Pfam" id="PF04983">
    <property type="entry name" value="RNA_pol_Rpb1_3"/>
    <property type="match status" value="1"/>
</dbReference>
<evidence type="ECO:0000256" key="9">
    <source>
        <dbReference type="ARBA" id="ARBA00022842"/>
    </source>
</evidence>
<evidence type="ECO:0000256" key="1">
    <source>
        <dbReference type="ARBA" id="ARBA00004123"/>
    </source>
</evidence>
<dbReference type="InterPro" id="IPR006592">
    <property type="entry name" value="RNA_pol_N"/>
</dbReference>
<evidence type="ECO:0000256" key="12">
    <source>
        <dbReference type="ARBA" id="ARBA00048552"/>
    </source>
</evidence>
<feature type="compositionally biased region" description="Basic and acidic residues" evidence="14">
    <location>
        <begin position="1309"/>
        <end position="1319"/>
    </location>
</feature>
<dbReference type="SUPFAM" id="SSF64484">
    <property type="entry name" value="beta and beta-prime subunits of DNA dependent RNA-polymerase"/>
    <property type="match status" value="1"/>
</dbReference>
<dbReference type="EC" id="2.7.7.6" evidence="13"/>
<dbReference type="Pfam" id="PF05000">
    <property type="entry name" value="RNA_pol_Rpb1_4"/>
    <property type="match status" value="1"/>
</dbReference>
<dbReference type="Pfam" id="PF04997">
    <property type="entry name" value="RNA_pol_Rpb1_1"/>
    <property type="match status" value="1"/>
</dbReference>
<keyword evidence="7" id="KW-0479">Metal-binding</keyword>
<dbReference type="InterPro" id="IPR000722">
    <property type="entry name" value="RNA_pol_asu"/>
</dbReference>
<dbReference type="Pfam" id="PF00623">
    <property type="entry name" value="RNA_pol_Rpb1_2"/>
    <property type="match status" value="1"/>
</dbReference>
<dbReference type="Gene3D" id="1.10.150.390">
    <property type="match status" value="1"/>
</dbReference>
<comment type="caution">
    <text evidence="16">The sequence shown here is derived from an EMBL/GenBank/DDBJ whole genome shotgun (WGS) entry which is preliminary data.</text>
</comment>
<name>A0AAD7XID6_9STRA</name>
<evidence type="ECO:0000256" key="4">
    <source>
        <dbReference type="ARBA" id="ARBA00022478"/>
    </source>
</evidence>
<dbReference type="InterPro" id="IPR015700">
    <property type="entry name" value="RPC1"/>
</dbReference>
<dbReference type="InterPro" id="IPR038120">
    <property type="entry name" value="Rpb1_funnel_sf"/>
</dbReference>